<dbReference type="KEGG" id="gtr:GLOTRDRAFT_137467"/>
<organism evidence="2 3">
    <name type="scientific">Gloeophyllum trabeum (strain ATCC 11539 / FP-39264 / Madison 617)</name>
    <name type="common">Brown rot fungus</name>
    <dbReference type="NCBI Taxonomy" id="670483"/>
    <lineage>
        <taxon>Eukaryota</taxon>
        <taxon>Fungi</taxon>
        <taxon>Dikarya</taxon>
        <taxon>Basidiomycota</taxon>
        <taxon>Agaricomycotina</taxon>
        <taxon>Agaricomycetes</taxon>
        <taxon>Gloeophyllales</taxon>
        <taxon>Gloeophyllaceae</taxon>
        <taxon>Gloeophyllum</taxon>
    </lineage>
</organism>
<dbReference type="PRINTS" id="PR00081">
    <property type="entry name" value="GDHRDH"/>
</dbReference>
<sequence>MGQVDMLKEILRHRAGAPPLAVKADLSGKTVIVVGANTGIGLEAAKHFVNMNASRVILACRNEEKGRRAVAAVESATGKKTAELWMIDLARFSSVVEFAEKWEKDGGRLDYLVMNAAKATFTYTKEEGWESTLHVNHLSTVLCSLLLLPSLLKTASEHSVQTRLVVVASGVHYWMDLNESIRQSPSILEKLSEEGVLQGQQLYVTSKLLNVLFVRALNARLPPASPLIVTAIDPGYCDSELRHEAEDYPPPSVEHNGERIELVTITSEEGSRQILYGALGPPGAVEDPSAVDKIKGGYVSWNEIVEPSDFVLSDAGKESGDRIWDETVQVLNKVTPKVGKIVERYLKA</sequence>
<proteinExistence type="predicted"/>
<dbReference type="OrthoDB" id="542013at2759"/>
<keyword evidence="1" id="KW-0560">Oxidoreductase</keyword>
<dbReference type="GeneID" id="19303764"/>
<dbReference type="eggNOG" id="KOG1208">
    <property type="taxonomic scope" value="Eukaryota"/>
</dbReference>
<dbReference type="OMA" id="WYMALAD"/>
<dbReference type="STRING" id="670483.S7QCD4"/>
<dbReference type="Pfam" id="PF00106">
    <property type="entry name" value="adh_short"/>
    <property type="match status" value="1"/>
</dbReference>
<dbReference type="PANTHER" id="PTHR43157">
    <property type="entry name" value="PHOSPHATIDYLINOSITOL-GLYCAN BIOSYNTHESIS CLASS F PROTEIN-RELATED"/>
    <property type="match status" value="1"/>
</dbReference>
<evidence type="ECO:0000313" key="3">
    <source>
        <dbReference type="Proteomes" id="UP000030669"/>
    </source>
</evidence>
<dbReference type="Proteomes" id="UP000030669">
    <property type="component" value="Unassembled WGS sequence"/>
</dbReference>
<gene>
    <name evidence="2" type="ORF">GLOTRDRAFT_137467</name>
</gene>
<dbReference type="InterPro" id="IPR036291">
    <property type="entry name" value="NAD(P)-bd_dom_sf"/>
</dbReference>
<dbReference type="EMBL" id="KB469299">
    <property type="protein sequence ID" value="EPQ57033.1"/>
    <property type="molecule type" value="Genomic_DNA"/>
</dbReference>
<dbReference type="HOGENOM" id="CLU_010194_44_4_1"/>
<dbReference type="Gene3D" id="3.40.50.720">
    <property type="entry name" value="NAD(P)-binding Rossmann-like Domain"/>
    <property type="match status" value="1"/>
</dbReference>
<protein>
    <submittedName>
        <fullName evidence="2">NAD P-binding protein</fullName>
    </submittedName>
</protein>
<accession>S7QCD4</accession>
<dbReference type="InterPro" id="IPR002347">
    <property type="entry name" value="SDR_fam"/>
</dbReference>
<reference evidence="2 3" key="1">
    <citation type="journal article" date="2012" name="Science">
        <title>The Paleozoic origin of enzymatic lignin decomposition reconstructed from 31 fungal genomes.</title>
        <authorList>
            <person name="Floudas D."/>
            <person name="Binder M."/>
            <person name="Riley R."/>
            <person name="Barry K."/>
            <person name="Blanchette R.A."/>
            <person name="Henrissat B."/>
            <person name="Martinez A.T."/>
            <person name="Otillar R."/>
            <person name="Spatafora J.W."/>
            <person name="Yadav J.S."/>
            <person name="Aerts A."/>
            <person name="Benoit I."/>
            <person name="Boyd A."/>
            <person name="Carlson A."/>
            <person name="Copeland A."/>
            <person name="Coutinho P.M."/>
            <person name="de Vries R.P."/>
            <person name="Ferreira P."/>
            <person name="Findley K."/>
            <person name="Foster B."/>
            <person name="Gaskell J."/>
            <person name="Glotzer D."/>
            <person name="Gorecki P."/>
            <person name="Heitman J."/>
            <person name="Hesse C."/>
            <person name="Hori C."/>
            <person name="Igarashi K."/>
            <person name="Jurgens J.A."/>
            <person name="Kallen N."/>
            <person name="Kersten P."/>
            <person name="Kohler A."/>
            <person name="Kuees U."/>
            <person name="Kumar T.K.A."/>
            <person name="Kuo A."/>
            <person name="LaButti K."/>
            <person name="Larrondo L.F."/>
            <person name="Lindquist E."/>
            <person name="Ling A."/>
            <person name="Lombard V."/>
            <person name="Lucas S."/>
            <person name="Lundell T."/>
            <person name="Martin R."/>
            <person name="McLaughlin D.J."/>
            <person name="Morgenstern I."/>
            <person name="Morin E."/>
            <person name="Murat C."/>
            <person name="Nagy L.G."/>
            <person name="Nolan M."/>
            <person name="Ohm R.A."/>
            <person name="Patyshakuliyeva A."/>
            <person name="Rokas A."/>
            <person name="Ruiz-Duenas F.J."/>
            <person name="Sabat G."/>
            <person name="Salamov A."/>
            <person name="Samejima M."/>
            <person name="Schmutz J."/>
            <person name="Slot J.C."/>
            <person name="St John F."/>
            <person name="Stenlid J."/>
            <person name="Sun H."/>
            <person name="Sun S."/>
            <person name="Syed K."/>
            <person name="Tsang A."/>
            <person name="Wiebenga A."/>
            <person name="Young D."/>
            <person name="Pisabarro A."/>
            <person name="Eastwood D.C."/>
            <person name="Martin F."/>
            <person name="Cullen D."/>
            <person name="Grigoriev I.V."/>
            <person name="Hibbett D.S."/>
        </authorList>
    </citation>
    <scope>NUCLEOTIDE SEQUENCE [LARGE SCALE GENOMIC DNA]</scope>
    <source>
        <strain evidence="2 3">ATCC 11539</strain>
    </source>
</reference>
<evidence type="ECO:0000313" key="2">
    <source>
        <dbReference type="EMBL" id="EPQ57033.1"/>
    </source>
</evidence>
<dbReference type="SUPFAM" id="SSF51735">
    <property type="entry name" value="NAD(P)-binding Rossmann-fold domains"/>
    <property type="match status" value="1"/>
</dbReference>
<dbReference type="RefSeq" id="XP_007864195.1">
    <property type="nucleotide sequence ID" value="XM_007866004.1"/>
</dbReference>
<name>S7QCD4_GLOTA</name>
<dbReference type="GO" id="GO:0016491">
    <property type="term" value="F:oxidoreductase activity"/>
    <property type="evidence" value="ECO:0007669"/>
    <property type="project" value="UniProtKB-KW"/>
</dbReference>
<evidence type="ECO:0000256" key="1">
    <source>
        <dbReference type="ARBA" id="ARBA00023002"/>
    </source>
</evidence>
<keyword evidence="3" id="KW-1185">Reference proteome</keyword>
<dbReference type="PANTHER" id="PTHR43157:SF31">
    <property type="entry name" value="PHOSPHATIDYLINOSITOL-GLYCAN BIOSYNTHESIS CLASS F PROTEIN"/>
    <property type="match status" value="1"/>
</dbReference>
<dbReference type="AlphaFoldDB" id="S7QCD4"/>